<evidence type="ECO:0000313" key="5">
    <source>
        <dbReference type="EMBL" id="VAW19723.1"/>
    </source>
</evidence>
<dbReference type="EMBL" id="UOEQ01000234">
    <property type="protein sequence ID" value="VAW19723.1"/>
    <property type="molecule type" value="Genomic_DNA"/>
</dbReference>
<dbReference type="GO" id="GO:0004888">
    <property type="term" value="F:transmembrane signaling receptor activity"/>
    <property type="evidence" value="ECO:0007669"/>
    <property type="project" value="InterPro"/>
</dbReference>
<evidence type="ECO:0000256" key="1">
    <source>
        <dbReference type="ARBA" id="ARBA00023224"/>
    </source>
</evidence>
<evidence type="ECO:0000259" key="4">
    <source>
        <dbReference type="PROSITE" id="PS50885"/>
    </source>
</evidence>
<evidence type="ECO:0000256" key="2">
    <source>
        <dbReference type="ARBA" id="ARBA00029447"/>
    </source>
</evidence>
<accession>A0A3B0TU61</accession>
<reference evidence="5" key="1">
    <citation type="submission" date="2018-06" db="EMBL/GenBank/DDBJ databases">
        <authorList>
            <person name="Zhirakovskaya E."/>
        </authorList>
    </citation>
    <scope>NUCLEOTIDE SEQUENCE</scope>
</reference>
<sequence length="383" mass="39716">MFSSSHKSAVRKALSVCEAVAEGDFEARITGINEKGEAGELLHAINRLIDRTDAYVRETRASLEYVEANKYFRKISERGMLGAFGEASAVINKAMESMEGRVKTFSEVVQKFEGEMGEAIGSVTSAADELKSSAQNMGDSTSSVSQQSIAVAAAAEEASANVSSVAAATEEMTTSVSEISEQVNLSSQITSAAVEEVSQANADVGSLSLASKKIGEVVALIADIADQTNLLALNTSIEAARAGEAGKGFAVVASEVKSLANQTATATEEIGKQISEIQEASNRAVDAIAKIGETMGRVDEVSTTIAAAVEEQSAATQEIAGSIDLASSGTAEVSSNIQDISTSVAQNKTVADGVLVSSEKLAQNGKTMSEAVDGFLHEVKKVI</sequence>
<dbReference type="SMART" id="SM00283">
    <property type="entry name" value="MA"/>
    <property type="match status" value="1"/>
</dbReference>
<dbReference type="PANTHER" id="PTHR32089:SF112">
    <property type="entry name" value="LYSOZYME-LIKE PROTEIN-RELATED"/>
    <property type="match status" value="1"/>
</dbReference>
<dbReference type="GO" id="GO:0007165">
    <property type="term" value="P:signal transduction"/>
    <property type="evidence" value="ECO:0007669"/>
    <property type="project" value="UniProtKB-KW"/>
</dbReference>
<dbReference type="SUPFAM" id="SSF58104">
    <property type="entry name" value="Methyl-accepting chemotaxis protein (MCP) signaling domain"/>
    <property type="match status" value="1"/>
</dbReference>
<dbReference type="Pfam" id="PF00015">
    <property type="entry name" value="MCPsignal"/>
    <property type="match status" value="1"/>
</dbReference>
<comment type="similarity">
    <text evidence="2">Belongs to the methyl-accepting chemotaxis (MCP) protein family.</text>
</comment>
<dbReference type="PRINTS" id="PR00260">
    <property type="entry name" value="CHEMTRNSDUCR"/>
</dbReference>
<dbReference type="GO" id="GO:0006935">
    <property type="term" value="P:chemotaxis"/>
    <property type="evidence" value="ECO:0007669"/>
    <property type="project" value="InterPro"/>
</dbReference>
<name>A0A3B0TU61_9ZZZZ</name>
<protein>
    <submittedName>
        <fullName evidence="5">Methyl-accepting chemotaxis sensor/transducer protein</fullName>
    </submittedName>
</protein>
<dbReference type="PROSITE" id="PS50111">
    <property type="entry name" value="CHEMOTAXIS_TRANSDUC_2"/>
    <property type="match status" value="1"/>
</dbReference>
<gene>
    <name evidence="5" type="ORF">MNBD_ALPHA11-1598</name>
</gene>
<dbReference type="Pfam" id="PF00672">
    <property type="entry name" value="HAMP"/>
    <property type="match status" value="1"/>
</dbReference>
<feature type="domain" description="Methyl-accepting transducer" evidence="3">
    <location>
        <begin position="126"/>
        <end position="362"/>
    </location>
</feature>
<dbReference type="PROSITE" id="PS50885">
    <property type="entry name" value="HAMP"/>
    <property type="match status" value="1"/>
</dbReference>
<dbReference type="InterPro" id="IPR003660">
    <property type="entry name" value="HAMP_dom"/>
</dbReference>
<dbReference type="SMART" id="SM00304">
    <property type="entry name" value="HAMP"/>
    <property type="match status" value="1"/>
</dbReference>
<proteinExistence type="inferred from homology"/>
<dbReference type="InterPro" id="IPR004089">
    <property type="entry name" value="MCPsignal_dom"/>
</dbReference>
<dbReference type="Gene3D" id="1.10.287.950">
    <property type="entry name" value="Methyl-accepting chemotaxis protein"/>
    <property type="match status" value="1"/>
</dbReference>
<evidence type="ECO:0000259" key="3">
    <source>
        <dbReference type="PROSITE" id="PS50111"/>
    </source>
</evidence>
<dbReference type="GO" id="GO:0016020">
    <property type="term" value="C:membrane"/>
    <property type="evidence" value="ECO:0007669"/>
    <property type="project" value="InterPro"/>
</dbReference>
<dbReference type="CDD" id="cd06225">
    <property type="entry name" value="HAMP"/>
    <property type="match status" value="1"/>
</dbReference>
<dbReference type="AlphaFoldDB" id="A0A3B0TU61"/>
<keyword evidence="1" id="KW-0807">Transducer</keyword>
<dbReference type="PANTHER" id="PTHR32089">
    <property type="entry name" value="METHYL-ACCEPTING CHEMOTAXIS PROTEIN MCPB"/>
    <property type="match status" value="1"/>
</dbReference>
<dbReference type="InterPro" id="IPR004090">
    <property type="entry name" value="Chemotax_Me-accpt_rcpt"/>
</dbReference>
<feature type="domain" description="HAMP" evidence="4">
    <location>
        <begin position="4"/>
        <end position="57"/>
    </location>
</feature>
<organism evidence="5">
    <name type="scientific">hydrothermal vent metagenome</name>
    <dbReference type="NCBI Taxonomy" id="652676"/>
    <lineage>
        <taxon>unclassified sequences</taxon>
        <taxon>metagenomes</taxon>
        <taxon>ecological metagenomes</taxon>
    </lineage>
</organism>